<evidence type="ECO:0000256" key="2">
    <source>
        <dbReference type="ARBA" id="ARBA00022448"/>
    </source>
</evidence>
<evidence type="ECO:0000256" key="6">
    <source>
        <dbReference type="ARBA" id="ARBA00023237"/>
    </source>
</evidence>
<evidence type="ECO:0000256" key="3">
    <source>
        <dbReference type="ARBA" id="ARBA00022452"/>
    </source>
</evidence>
<dbReference type="Gene3D" id="1.20.1600.10">
    <property type="entry name" value="Outer membrane efflux proteins (OEP)"/>
    <property type="match status" value="1"/>
</dbReference>
<dbReference type="SUPFAM" id="SSF56954">
    <property type="entry name" value="Outer membrane efflux proteins (OEP)"/>
    <property type="match status" value="1"/>
</dbReference>
<keyword evidence="4" id="KW-0812">Transmembrane</keyword>
<dbReference type="GO" id="GO:0009279">
    <property type="term" value="C:cell outer membrane"/>
    <property type="evidence" value="ECO:0007669"/>
    <property type="project" value="UniProtKB-SubCell"/>
</dbReference>
<dbReference type="GO" id="GO:1990281">
    <property type="term" value="C:efflux pump complex"/>
    <property type="evidence" value="ECO:0007669"/>
    <property type="project" value="TreeGrafter"/>
</dbReference>
<evidence type="ECO:0000313" key="7">
    <source>
        <dbReference type="EMBL" id="VAV96951.1"/>
    </source>
</evidence>
<dbReference type="Pfam" id="PF02321">
    <property type="entry name" value="OEP"/>
    <property type="match status" value="1"/>
</dbReference>
<dbReference type="PANTHER" id="PTHR30026:SF21">
    <property type="entry name" value="SLR1270 PROTEIN"/>
    <property type="match status" value="1"/>
</dbReference>
<keyword evidence="5" id="KW-0472">Membrane</keyword>
<keyword evidence="2" id="KW-0813">Transport</keyword>
<dbReference type="GO" id="GO:0015562">
    <property type="term" value="F:efflux transmembrane transporter activity"/>
    <property type="evidence" value="ECO:0007669"/>
    <property type="project" value="InterPro"/>
</dbReference>
<dbReference type="AlphaFoldDB" id="A0A3B0S155"/>
<gene>
    <name evidence="7" type="ORF">MNBD_ALPHA08-1353</name>
</gene>
<dbReference type="InterPro" id="IPR051906">
    <property type="entry name" value="TolC-like"/>
</dbReference>
<keyword evidence="3" id="KW-1134">Transmembrane beta strand</keyword>
<proteinExistence type="predicted"/>
<evidence type="ECO:0000256" key="1">
    <source>
        <dbReference type="ARBA" id="ARBA00004442"/>
    </source>
</evidence>
<keyword evidence="6" id="KW-0998">Cell outer membrane</keyword>
<accession>A0A3B0S155</accession>
<dbReference type="EMBL" id="UOEC01000138">
    <property type="protein sequence ID" value="VAV96951.1"/>
    <property type="molecule type" value="Genomic_DNA"/>
</dbReference>
<dbReference type="PROSITE" id="PS51257">
    <property type="entry name" value="PROKAR_LIPOPROTEIN"/>
    <property type="match status" value="1"/>
</dbReference>
<dbReference type="InterPro" id="IPR003423">
    <property type="entry name" value="OMP_efflux"/>
</dbReference>
<evidence type="ECO:0000256" key="4">
    <source>
        <dbReference type="ARBA" id="ARBA00022692"/>
    </source>
</evidence>
<protein>
    <submittedName>
        <fullName evidence="7">Outer membrane protein</fullName>
    </submittedName>
</protein>
<dbReference type="GO" id="GO:0015288">
    <property type="term" value="F:porin activity"/>
    <property type="evidence" value="ECO:0007669"/>
    <property type="project" value="TreeGrafter"/>
</dbReference>
<comment type="subcellular location">
    <subcellularLocation>
        <location evidence="1">Cell outer membrane</location>
    </subcellularLocation>
</comment>
<reference evidence="7" key="1">
    <citation type="submission" date="2018-06" db="EMBL/GenBank/DDBJ databases">
        <authorList>
            <person name="Zhirakovskaya E."/>
        </authorList>
    </citation>
    <scope>NUCLEOTIDE SEQUENCE</scope>
</reference>
<sequence length="496" mass="55397">MNFKATGTIIAGMLLAGCTVSPEGLTSLEVNQFTATNVDLVVANQEPVRGSIGLYEAMARALKYNLDFKVEMMNEALVARKFDLQKYDMLPSLVASSGYAGRDNYAGGSSRLIRPPKTTSLAPSTSSEKNVITGDLTFSWNILDFGLSYVRAKQAANKVLIAEERRRKVVNRIIEDVRTAYWRALSAQRLVGALSRLRQRVERALRNSRSLAASGEAAPLTAMTYERELIGIKRQIYELRRDLTTAKTQLAALMNVSPGSRFSLKDSRRRGTRLSLPMKSSDMIASALRNRPELREAMINVRITRQEADAALLELLPGANIYAAANIDTNDFLFNNNWLSWGAKASWNVMRLFAYPTKKAGIDAQKDLEKQRALAVTMAVMTQVHVARAKFAHSSRILAASRDYYRVQQRIRNKVRTKTDNEASSEQTLIREEMNALVARAKYDIAYAELQNAYANIYASMGVDPYPANITRDQNIKSLANSLRKTWVERGARFGA</sequence>
<evidence type="ECO:0000256" key="5">
    <source>
        <dbReference type="ARBA" id="ARBA00023136"/>
    </source>
</evidence>
<organism evidence="7">
    <name type="scientific">hydrothermal vent metagenome</name>
    <dbReference type="NCBI Taxonomy" id="652676"/>
    <lineage>
        <taxon>unclassified sequences</taxon>
        <taxon>metagenomes</taxon>
        <taxon>ecological metagenomes</taxon>
    </lineage>
</organism>
<dbReference type="PANTHER" id="PTHR30026">
    <property type="entry name" value="OUTER MEMBRANE PROTEIN TOLC"/>
    <property type="match status" value="1"/>
</dbReference>
<name>A0A3B0S155_9ZZZZ</name>